<dbReference type="SUPFAM" id="SSF51735">
    <property type="entry name" value="NAD(P)-binding Rossmann-fold domains"/>
    <property type="match status" value="1"/>
</dbReference>
<proteinExistence type="inferred from homology"/>
<evidence type="ECO:0000256" key="2">
    <source>
        <dbReference type="ARBA" id="ARBA00023002"/>
    </source>
</evidence>
<dbReference type="PANTHER" id="PTHR43391">
    <property type="entry name" value="RETINOL DEHYDROGENASE-RELATED"/>
    <property type="match status" value="1"/>
</dbReference>
<gene>
    <name evidence="4" type="ORF">ACFYV7_29400</name>
</gene>
<dbReference type="EMBL" id="JBIAPI010000009">
    <property type="protein sequence ID" value="MFF3226944.1"/>
    <property type="molecule type" value="Genomic_DNA"/>
</dbReference>
<protein>
    <submittedName>
        <fullName evidence="4">SDR family NAD(P)-dependent oxidoreductase</fullName>
    </submittedName>
</protein>
<accession>A0ABW6R0J2</accession>
<dbReference type="CDD" id="cd05233">
    <property type="entry name" value="SDR_c"/>
    <property type="match status" value="1"/>
</dbReference>
<comment type="similarity">
    <text evidence="1 3">Belongs to the short-chain dehydrogenases/reductases (SDR) family.</text>
</comment>
<dbReference type="PRINTS" id="PR00080">
    <property type="entry name" value="SDRFAMILY"/>
</dbReference>
<name>A0ABW6R0J2_9NOCA</name>
<dbReference type="PROSITE" id="PS00061">
    <property type="entry name" value="ADH_SHORT"/>
    <property type="match status" value="1"/>
</dbReference>
<comment type="caution">
    <text evidence="4">The sequence shown here is derived from an EMBL/GenBank/DDBJ whole genome shotgun (WGS) entry which is preliminary data.</text>
</comment>
<dbReference type="PANTHER" id="PTHR43391:SF82">
    <property type="entry name" value="OXIDOREDUCTASE SADH-RELATED"/>
    <property type="match status" value="1"/>
</dbReference>
<dbReference type="Pfam" id="PF00106">
    <property type="entry name" value="adh_short"/>
    <property type="match status" value="1"/>
</dbReference>
<evidence type="ECO:0000313" key="5">
    <source>
        <dbReference type="Proteomes" id="UP001601948"/>
    </source>
</evidence>
<organism evidence="4 5">
    <name type="scientific">Nocardia suismassiliense</name>
    <dbReference type="NCBI Taxonomy" id="2077092"/>
    <lineage>
        <taxon>Bacteria</taxon>
        <taxon>Bacillati</taxon>
        <taxon>Actinomycetota</taxon>
        <taxon>Actinomycetes</taxon>
        <taxon>Mycobacteriales</taxon>
        <taxon>Nocardiaceae</taxon>
        <taxon>Nocardia</taxon>
    </lineage>
</organism>
<dbReference type="RefSeq" id="WP_387722611.1">
    <property type="nucleotide sequence ID" value="NZ_JBIAPI010000009.1"/>
</dbReference>
<keyword evidence="5" id="KW-1185">Reference proteome</keyword>
<evidence type="ECO:0000256" key="1">
    <source>
        <dbReference type="ARBA" id="ARBA00006484"/>
    </source>
</evidence>
<dbReference type="InterPro" id="IPR036291">
    <property type="entry name" value="NAD(P)-bd_dom_sf"/>
</dbReference>
<evidence type="ECO:0000256" key="3">
    <source>
        <dbReference type="RuleBase" id="RU000363"/>
    </source>
</evidence>
<evidence type="ECO:0000313" key="4">
    <source>
        <dbReference type="EMBL" id="MFF3226944.1"/>
    </source>
</evidence>
<dbReference type="InterPro" id="IPR020904">
    <property type="entry name" value="Sc_DH/Rdtase_CS"/>
</dbReference>
<keyword evidence="2" id="KW-0560">Oxidoreductase</keyword>
<dbReference type="PRINTS" id="PR00081">
    <property type="entry name" value="GDHRDH"/>
</dbReference>
<dbReference type="Gene3D" id="3.40.50.720">
    <property type="entry name" value="NAD(P)-binding Rossmann-like Domain"/>
    <property type="match status" value="1"/>
</dbReference>
<dbReference type="InterPro" id="IPR002347">
    <property type="entry name" value="SDR_fam"/>
</dbReference>
<dbReference type="Proteomes" id="UP001601948">
    <property type="component" value="Unassembled WGS sequence"/>
</dbReference>
<reference evidence="4 5" key="1">
    <citation type="submission" date="2024-10" db="EMBL/GenBank/DDBJ databases">
        <title>The Natural Products Discovery Center: Release of the First 8490 Sequenced Strains for Exploring Actinobacteria Biosynthetic Diversity.</title>
        <authorList>
            <person name="Kalkreuter E."/>
            <person name="Kautsar S.A."/>
            <person name="Yang D."/>
            <person name="Bader C.D."/>
            <person name="Teijaro C.N."/>
            <person name="Fluegel L."/>
            <person name="Davis C.M."/>
            <person name="Simpson J.R."/>
            <person name="Lauterbach L."/>
            <person name="Steele A.D."/>
            <person name="Gui C."/>
            <person name="Meng S."/>
            <person name="Li G."/>
            <person name="Viehrig K."/>
            <person name="Ye F."/>
            <person name="Su P."/>
            <person name="Kiefer A.F."/>
            <person name="Nichols A."/>
            <person name="Cepeda A.J."/>
            <person name="Yan W."/>
            <person name="Fan B."/>
            <person name="Jiang Y."/>
            <person name="Adhikari A."/>
            <person name="Zheng C.-J."/>
            <person name="Schuster L."/>
            <person name="Cowan T.M."/>
            <person name="Smanski M.J."/>
            <person name="Chevrette M.G."/>
            <person name="De Carvalho L.P.S."/>
            <person name="Shen B."/>
        </authorList>
    </citation>
    <scope>NUCLEOTIDE SEQUENCE [LARGE SCALE GENOMIC DNA]</scope>
    <source>
        <strain evidence="4 5">NPDC003040</strain>
    </source>
</reference>
<sequence length="283" mass="30346">MSSFPNLRGKVAVVTGGASGIGKGTARQLIAEGMRVVIADVERDVLEQTAAEIGAVGIHTDVSDLESVRALARSVVDRFGTAHVVFNNAGVGPIAKVSELTIEDWHWMLGVNLYGVIHGVQTFLPILKANPDGGHIVNTASIFGLFANPPLAAYSVSKYGVVALTEALAVELAQEDSKVGATVLCPSTVQTNVANSTRNRPERYRNGALADFEMSKEEYDAYRWLTPEEVGVIVVRAITNGDLYALTHPESYSPLIEQRHQNIAAAFERAAVLEQQAEAVHTV</sequence>